<dbReference type="PROSITE" id="PS50931">
    <property type="entry name" value="HTH_LYSR"/>
    <property type="match status" value="1"/>
</dbReference>
<evidence type="ECO:0000256" key="3">
    <source>
        <dbReference type="ARBA" id="ARBA00023125"/>
    </source>
</evidence>
<keyword evidence="7" id="KW-1185">Reference proteome</keyword>
<dbReference type="PANTHER" id="PTHR30419:SF31">
    <property type="entry name" value="BLR3139 PROTEIN"/>
    <property type="match status" value="1"/>
</dbReference>
<keyword evidence="2" id="KW-0805">Transcription regulation</keyword>
<evidence type="ECO:0000259" key="5">
    <source>
        <dbReference type="PROSITE" id="PS50931"/>
    </source>
</evidence>
<reference evidence="7" key="1">
    <citation type="submission" date="2016-10" db="EMBL/GenBank/DDBJ databases">
        <authorList>
            <person name="Varghese N."/>
            <person name="Submissions S."/>
        </authorList>
    </citation>
    <scope>NUCLEOTIDE SEQUENCE [LARGE SCALE GENOMIC DNA]</scope>
    <source>
        <strain evidence="7">DSM 45237</strain>
    </source>
</reference>
<dbReference type="CDD" id="cd05466">
    <property type="entry name" value="PBP2_LTTR_substrate"/>
    <property type="match status" value="1"/>
</dbReference>
<dbReference type="GO" id="GO:0003677">
    <property type="term" value="F:DNA binding"/>
    <property type="evidence" value="ECO:0007669"/>
    <property type="project" value="UniProtKB-KW"/>
</dbReference>
<dbReference type="SUPFAM" id="SSF46785">
    <property type="entry name" value="Winged helix' DNA-binding domain"/>
    <property type="match status" value="1"/>
</dbReference>
<dbReference type="InterPro" id="IPR050950">
    <property type="entry name" value="HTH-type_LysR_regulators"/>
</dbReference>
<dbReference type="Pfam" id="PF00126">
    <property type="entry name" value="HTH_1"/>
    <property type="match status" value="1"/>
</dbReference>
<accession>A0A1H5PWY8</accession>
<organism evidence="6 7">
    <name type="scientific">Jiangella alba</name>
    <dbReference type="NCBI Taxonomy" id="561176"/>
    <lineage>
        <taxon>Bacteria</taxon>
        <taxon>Bacillati</taxon>
        <taxon>Actinomycetota</taxon>
        <taxon>Actinomycetes</taxon>
        <taxon>Jiangellales</taxon>
        <taxon>Jiangellaceae</taxon>
        <taxon>Jiangella</taxon>
    </lineage>
</organism>
<dbReference type="InterPro" id="IPR000847">
    <property type="entry name" value="LysR_HTH_N"/>
</dbReference>
<keyword evidence="3 6" id="KW-0238">DNA-binding</keyword>
<dbReference type="STRING" id="561176.SAMN04488561_6420"/>
<dbReference type="InterPro" id="IPR005119">
    <property type="entry name" value="LysR_subst-bd"/>
</dbReference>
<dbReference type="InterPro" id="IPR036388">
    <property type="entry name" value="WH-like_DNA-bd_sf"/>
</dbReference>
<dbReference type="InterPro" id="IPR036390">
    <property type="entry name" value="WH_DNA-bd_sf"/>
</dbReference>
<dbReference type="AlphaFoldDB" id="A0A1H5PWY8"/>
<dbReference type="GO" id="GO:0003700">
    <property type="term" value="F:DNA-binding transcription factor activity"/>
    <property type="evidence" value="ECO:0007669"/>
    <property type="project" value="InterPro"/>
</dbReference>
<evidence type="ECO:0000256" key="1">
    <source>
        <dbReference type="ARBA" id="ARBA00009437"/>
    </source>
</evidence>
<dbReference type="SUPFAM" id="SSF53850">
    <property type="entry name" value="Periplasmic binding protein-like II"/>
    <property type="match status" value="1"/>
</dbReference>
<evidence type="ECO:0000256" key="4">
    <source>
        <dbReference type="ARBA" id="ARBA00023163"/>
    </source>
</evidence>
<dbReference type="PRINTS" id="PR00039">
    <property type="entry name" value="HTHLYSR"/>
</dbReference>
<dbReference type="OrthoDB" id="3176554at2"/>
<dbReference type="GO" id="GO:0005829">
    <property type="term" value="C:cytosol"/>
    <property type="evidence" value="ECO:0007669"/>
    <property type="project" value="TreeGrafter"/>
</dbReference>
<feature type="domain" description="HTH lysR-type" evidence="5">
    <location>
        <begin position="1"/>
        <end position="58"/>
    </location>
</feature>
<comment type="similarity">
    <text evidence="1">Belongs to the LysR transcriptional regulatory family.</text>
</comment>
<dbReference type="PANTHER" id="PTHR30419">
    <property type="entry name" value="HTH-TYPE TRANSCRIPTIONAL REGULATOR YBHD"/>
    <property type="match status" value="1"/>
</dbReference>
<dbReference type="Proteomes" id="UP000181980">
    <property type="component" value="Unassembled WGS sequence"/>
</dbReference>
<dbReference type="Pfam" id="PF03466">
    <property type="entry name" value="LysR_substrate"/>
    <property type="match status" value="1"/>
</dbReference>
<dbReference type="FunFam" id="1.10.10.10:FF:000001">
    <property type="entry name" value="LysR family transcriptional regulator"/>
    <property type="match status" value="1"/>
</dbReference>
<evidence type="ECO:0000256" key="2">
    <source>
        <dbReference type="ARBA" id="ARBA00023015"/>
    </source>
</evidence>
<sequence length="316" mass="33569">MQFRQLEYFVAVADEHHFARAADKCFVSQPALSAGIAKLEDELGVALINRVHAFEGLTPEGERLVGWARRILAEHDALKAEVSAMQTGVGGTLRLGVGPTTAAAAVTVIRAFCARHPLAHVRLSEHLSAPELQRRLRGFELDAGIGYLSPGDQDGLHVLPLYEERYVLAASPELLPAGATQIGWADAARLPLVLLNERMRVRQAIDDAFAAHGIEIDPQVVAESVASLSAHVHGGQWATIGPHTLLSDDGSSSSGLRTLPLVDPEITITIVLAINAAARDAAAVRAFAATAAALRLRERLGYPRVASLGGGPVSRP</sequence>
<gene>
    <name evidence="6" type="ORF">SAMN04488561_6420</name>
</gene>
<proteinExistence type="inferred from homology"/>
<dbReference type="Gene3D" id="3.40.190.290">
    <property type="match status" value="1"/>
</dbReference>
<protein>
    <submittedName>
        <fullName evidence="6">DNA-binding transcriptional regulator, LysR family</fullName>
    </submittedName>
</protein>
<dbReference type="Gene3D" id="1.10.10.10">
    <property type="entry name" value="Winged helix-like DNA-binding domain superfamily/Winged helix DNA-binding domain"/>
    <property type="match status" value="1"/>
</dbReference>
<evidence type="ECO:0000313" key="6">
    <source>
        <dbReference type="EMBL" id="SEF18360.1"/>
    </source>
</evidence>
<keyword evidence="4" id="KW-0804">Transcription</keyword>
<dbReference type="RefSeq" id="WP_069112093.1">
    <property type="nucleotide sequence ID" value="NZ_FNUC01000004.1"/>
</dbReference>
<evidence type="ECO:0000313" key="7">
    <source>
        <dbReference type="Proteomes" id="UP000181980"/>
    </source>
</evidence>
<dbReference type="EMBL" id="FNUC01000004">
    <property type="protein sequence ID" value="SEF18360.1"/>
    <property type="molecule type" value="Genomic_DNA"/>
</dbReference>
<name>A0A1H5PWY8_9ACTN</name>